<evidence type="ECO:0008006" key="5">
    <source>
        <dbReference type="Google" id="ProtNLM"/>
    </source>
</evidence>
<dbReference type="RefSeq" id="WP_142837050.1">
    <property type="nucleotide sequence ID" value="NZ_VJMP01000003.1"/>
</dbReference>
<reference evidence="3 4" key="1">
    <citation type="submission" date="2019-07" db="EMBL/GenBank/DDBJ databases">
        <title>Genome Sequencing and Assembly of Staphylococcus haemolyticus SDA2.</title>
        <authorList>
            <person name="Emmons C.B."/>
            <person name="Park C."/>
            <person name="Sevigny J.L."/>
            <person name="Andam C."/>
        </authorList>
    </citation>
    <scope>NUCLEOTIDE SEQUENCE [LARGE SCALE GENOMIC DNA]</scope>
    <source>
        <strain evidence="3 4">SDA2</strain>
    </source>
</reference>
<protein>
    <recommendedName>
        <fullName evidence="5">DUF2951 domain-containing protein</fullName>
    </recommendedName>
</protein>
<accession>A0AB38PH72</accession>
<organism evidence="3 4">
    <name type="scientific">Staphylococcus haemolyticus</name>
    <dbReference type="NCBI Taxonomy" id="1283"/>
    <lineage>
        <taxon>Bacteria</taxon>
        <taxon>Bacillati</taxon>
        <taxon>Bacillota</taxon>
        <taxon>Bacilli</taxon>
        <taxon>Bacillales</taxon>
        <taxon>Staphylococcaceae</taxon>
        <taxon>Staphylococcus</taxon>
    </lineage>
</organism>
<evidence type="ECO:0000256" key="1">
    <source>
        <dbReference type="SAM" id="Coils"/>
    </source>
</evidence>
<dbReference type="EMBL" id="VJMP01000003">
    <property type="protein sequence ID" value="TRL78068.1"/>
    <property type="molecule type" value="Genomic_DNA"/>
</dbReference>
<keyword evidence="2" id="KW-0472">Membrane</keyword>
<dbReference type="AlphaFoldDB" id="A0AB38PH72"/>
<keyword evidence="2" id="KW-0812">Transmembrane</keyword>
<evidence type="ECO:0000256" key="2">
    <source>
        <dbReference type="SAM" id="Phobius"/>
    </source>
</evidence>
<sequence length="130" mass="15049">MAENKHVTYEEWRISREDILEKIKAGDDENMKHINELNEKITEGNIYQKQSFEVQKDTNEQMKQLNDTNSKQWDAIKEIKFVVKNHEDEIEKLEGTISEKQKNSVQITVALIGTAGTIIVGAFGLAQYFF</sequence>
<proteinExistence type="predicted"/>
<keyword evidence="1" id="KW-0175">Coiled coil</keyword>
<comment type="caution">
    <text evidence="3">The sequence shown here is derived from an EMBL/GenBank/DDBJ whole genome shotgun (WGS) entry which is preliminary data.</text>
</comment>
<feature type="transmembrane region" description="Helical" evidence="2">
    <location>
        <begin position="107"/>
        <end position="129"/>
    </location>
</feature>
<gene>
    <name evidence="3" type="ORF">FNL11_04940</name>
</gene>
<keyword evidence="2" id="KW-1133">Transmembrane helix</keyword>
<feature type="coiled-coil region" evidence="1">
    <location>
        <begin position="76"/>
        <end position="103"/>
    </location>
</feature>
<evidence type="ECO:0000313" key="4">
    <source>
        <dbReference type="Proteomes" id="UP000316594"/>
    </source>
</evidence>
<dbReference type="Proteomes" id="UP000316594">
    <property type="component" value="Unassembled WGS sequence"/>
</dbReference>
<evidence type="ECO:0000313" key="3">
    <source>
        <dbReference type="EMBL" id="TRL78068.1"/>
    </source>
</evidence>
<name>A0AB38PH72_STAHA</name>